<gene>
    <name evidence="13" type="ORF">BU16DRAFT_559872</name>
</gene>
<dbReference type="PANTHER" id="PTHR10445">
    <property type="entry name" value="GENERAL TRANSCRIPTION FACTOR IIF SUBUNIT 2"/>
    <property type="match status" value="1"/>
</dbReference>
<evidence type="ECO:0000313" key="14">
    <source>
        <dbReference type="Proteomes" id="UP000799750"/>
    </source>
</evidence>
<reference evidence="13" key="1">
    <citation type="journal article" date="2020" name="Stud. Mycol.">
        <title>101 Dothideomycetes genomes: a test case for predicting lifestyles and emergence of pathogens.</title>
        <authorList>
            <person name="Haridas S."/>
            <person name="Albert R."/>
            <person name="Binder M."/>
            <person name="Bloem J."/>
            <person name="Labutti K."/>
            <person name="Salamov A."/>
            <person name="Andreopoulos B."/>
            <person name="Baker S."/>
            <person name="Barry K."/>
            <person name="Bills G."/>
            <person name="Bluhm B."/>
            <person name="Cannon C."/>
            <person name="Castanera R."/>
            <person name="Culley D."/>
            <person name="Daum C."/>
            <person name="Ezra D."/>
            <person name="Gonzalez J."/>
            <person name="Henrissat B."/>
            <person name="Kuo A."/>
            <person name="Liang C."/>
            <person name="Lipzen A."/>
            <person name="Lutzoni F."/>
            <person name="Magnuson J."/>
            <person name="Mondo S."/>
            <person name="Nolan M."/>
            <person name="Ohm R."/>
            <person name="Pangilinan J."/>
            <person name="Park H.-J."/>
            <person name="Ramirez L."/>
            <person name="Alfaro M."/>
            <person name="Sun H."/>
            <person name="Tritt A."/>
            <person name="Yoshinaga Y."/>
            <person name="Zwiers L.-H."/>
            <person name="Turgeon B."/>
            <person name="Goodwin S."/>
            <person name="Spatafora J."/>
            <person name="Crous P."/>
            <person name="Grigoriev I."/>
        </authorList>
    </citation>
    <scope>NUCLEOTIDE SEQUENCE</scope>
    <source>
        <strain evidence="13">CBS 269.34</strain>
    </source>
</reference>
<evidence type="ECO:0000256" key="3">
    <source>
        <dbReference type="ARBA" id="ARBA00021453"/>
    </source>
</evidence>
<evidence type="ECO:0000256" key="6">
    <source>
        <dbReference type="ARBA" id="ARBA00023163"/>
    </source>
</evidence>
<protein>
    <recommendedName>
        <fullName evidence="3">Transcription initiation factor IIF subunit beta</fullName>
    </recommendedName>
    <alternativeName>
        <fullName evidence="9">TFIIF medium subunit</fullName>
    </alternativeName>
    <alternativeName>
        <fullName evidence="8">TFIIF-beta</fullName>
    </alternativeName>
</protein>
<evidence type="ECO:0000256" key="10">
    <source>
        <dbReference type="SAM" id="MobiDB-lite"/>
    </source>
</evidence>
<evidence type="ECO:0000256" key="7">
    <source>
        <dbReference type="ARBA" id="ARBA00023242"/>
    </source>
</evidence>
<dbReference type="SUPFAM" id="SSF46785">
    <property type="entry name" value="Winged helix' DNA-binding domain"/>
    <property type="match status" value="1"/>
</dbReference>
<evidence type="ECO:0000259" key="11">
    <source>
        <dbReference type="Pfam" id="PF02270"/>
    </source>
</evidence>
<evidence type="ECO:0000256" key="9">
    <source>
        <dbReference type="ARBA" id="ARBA00081863"/>
    </source>
</evidence>
<dbReference type="EMBL" id="MU004187">
    <property type="protein sequence ID" value="KAF2496547.1"/>
    <property type="molecule type" value="Genomic_DNA"/>
</dbReference>
<keyword evidence="14" id="KW-1185">Reference proteome</keyword>
<accession>A0A6A6QZH8</accession>
<dbReference type="Proteomes" id="UP000799750">
    <property type="component" value="Unassembled WGS sequence"/>
</dbReference>
<evidence type="ECO:0000256" key="5">
    <source>
        <dbReference type="ARBA" id="ARBA00023125"/>
    </source>
</evidence>
<dbReference type="SUPFAM" id="SSF50916">
    <property type="entry name" value="Rap30/74 interaction domains"/>
    <property type="match status" value="1"/>
</dbReference>
<dbReference type="PANTHER" id="PTHR10445:SF0">
    <property type="entry name" value="GENERAL TRANSCRIPTION FACTOR IIF SUBUNIT 2"/>
    <property type="match status" value="1"/>
</dbReference>
<dbReference type="Pfam" id="PF02270">
    <property type="entry name" value="TFIIF_beta"/>
    <property type="match status" value="1"/>
</dbReference>
<dbReference type="InterPro" id="IPR040504">
    <property type="entry name" value="TFIIF_beta_N"/>
</dbReference>
<dbReference type="Gene3D" id="1.10.10.10">
    <property type="entry name" value="Winged helix-like DNA-binding domain superfamily/Winged helix DNA-binding domain"/>
    <property type="match status" value="1"/>
</dbReference>
<dbReference type="InterPro" id="IPR036390">
    <property type="entry name" value="WH_DNA-bd_sf"/>
</dbReference>
<evidence type="ECO:0000256" key="2">
    <source>
        <dbReference type="ARBA" id="ARBA00009543"/>
    </source>
</evidence>
<dbReference type="InterPro" id="IPR036388">
    <property type="entry name" value="WH-like_DNA-bd_sf"/>
</dbReference>
<keyword evidence="4" id="KW-0805">Transcription regulation</keyword>
<name>A0A6A6QZH8_9PEZI</name>
<dbReference type="InterPro" id="IPR003196">
    <property type="entry name" value="TFIIF_beta"/>
</dbReference>
<dbReference type="CDD" id="cd07980">
    <property type="entry name" value="TFIIF_beta"/>
    <property type="match status" value="1"/>
</dbReference>
<feature type="compositionally biased region" description="Acidic residues" evidence="10">
    <location>
        <begin position="332"/>
        <end position="345"/>
    </location>
</feature>
<feature type="region of interest" description="Disordered" evidence="10">
    <location>
        <begin position="312"/>
        <end position="345"/>
    </location>
</feature>
<dbReference type="InterPro" id="IPR040450">
    <property type="entry name" value="TFIIF_beta_HTH"/>
</dbReference>
<keyword evidence="6" id="KW-0804">Transcription</keyword>
<dbReference type="InterPro" id="IPR011039">
    <property type="entry name" value="TFIIF_interaction"/>
</dbReference>
<feature type="domain" description="TFIIF beta subunit N-terminal" evidence="12">
    <location>
        <begin position="40"/>
        <end position="183"/>
    </location>
</feature>
<comment type="similarity">
    <text evidence="2">Belongs to the TFIIF beta subunit family.</text>
</comment>
<proteinExistence type="inferred from homology"/>
<dbReference type="OrthoDB" id="26094at2759"/>
<dbReference type="AlphaFoldDB" id="A0A6A6QZH8"/>
<evidence type="ECO:0000313" key="13">
    <source>
        <dbReference type="EMBL" id="KAF2496547.1"/>
    </source>
</evidence>
<keyword evidence="5" id="KW-0238">DNA-binding</keyword>
<dbReference type="Pfam" id="PF17683">
    <property type="entry name" value="TFIIF_beta_N"/>
    <property type="match status" value="1"/>
</dbReference>
<dbReference type="FunFam" id="1.10.10.10:FF:000035">
    <property type="entry name" value="General transcription factor IIF subunit 2"/>
    <property type="match status" value="1"/>
</dbReference>
<evidence type="ECO:0000256" key="8">
    <source>
        <dbReference type="ARBA" id="ARBA00081473"/>
    </source>
</evidence>
<comment type="subcellular location">
    <subcellularLocation>
        <location evidence="1">Nucleus</location>
    </subcellularLocation>
</comment>
<organism evidence="13 14">
    <name type="scientific">Lophium mytilinum</name>
    <dbReference type="NCBI Taxonomy" id="390894"/>
    <lineage>
        <taxon>Eukaryota</taxon>
        <taxon>Fungi</taxon>
        <taxon>Dikarya</taxon>
        <taxon>Ascomycota</taxon>
        <taxon>Pezizomycotina</taxon>
        <taxon>Dothideomycetes</taxon>
        <taxon>Pleosporomycetidae</taxon>
        <taxon>Mytilinidiales</taxon>
        <taxon>Mytilinidiaceae</taxon>
        <taxon>Lophium</taxon>
    </lineage>
</organism>
<evidence type="ECO:0000256" key="4">
    <source>
        <dbReference type="ARBA" id="ARBA00023015"/>
    </source>
</evidence>
<evidence type="ECO:0000259" key="12">
    <source>
        <dbReference type="Pfam" id="PF17683"/>
    </source>
</evidence>
<dbReference type="GO" id="GO:0006367">
    <property type="term" value="P:transcription initiation at RNA polymerase II promoter"/>
    <property type="evidence" value="ECO:0007669"/>
    <property type="project" value="InterPro"/>
</dbReference>
<dbReference type="GO" id="GO:0005674">
    <property type="term" value="C:transcription factor TFIIF complex"/>
    <property type="evidence" value="ECO:0007669"/>
    <property type="project" value="InterPro"/>
</dbReference>
<keyword evidence="7" id="KW-0539">Nucleus</keyword>
<dbReference type="GO" id="GO:0003677">
    <property type="term" value="F:DNA binding"/>
    <property type="evidence" value="ECO:0007669"/>
    <property type="project" value="UniProtKB-KW"/>
</dbReference>
<evidence type="ECO:0000256" key="1">
    <source>
        <dbReference type="ARBA" id="ARBA00004123"/>
    </source>
</evidence>
<feature type="domain" description="TFIIF beta subunit HTH" evidence="11">
    <location>
        <begin position="248"/>
        <end position="306"/>
    </location>
</feature>
<sequence>MAMNGVKMEGLKQDPDSGFMDDDIYEDTGELNIPSERSLQEFWLTRVPDWLLQAWEHVGDDEEIEIGKIAIKQNAMGNEEMKMLLNPSALNLNVAPKDVKDELKDIPREYNVAPISNADDVNTYIFTEKDLPGYKPAAFGRSRTDMGGQGQYRVQKPRSKFRKAIPKHTSLVGTPRRILECIPENLNADTQNFLAKRTKKAIEGNNAKTNITDLSAHSYADGERTQKAFMNFVDVGGKRKVRQENKAARIPKNELLDQLHRLFDTYEYWAMKELKKRTRQPEAYLKETLNEIAALVKSGTYAAHWKRNSDLNPNAISATIADKPPESKSDDDLGDEDDDEMEDVV</sequence>